<proteinExistence type="predicted"/>
<dbReference type="OrthoDB" id="10504230at2759"/>
<dbReference type="EMBL" id="JTDE01008599">
    <property type="protein sequence ID" value="KAF7234836.1"/>
    <property type="molecule type" value="Genomic_DNA"/>
</dbReference>
<sequence length="106" mass="12562">MNISTTHNMFSHIRSVYGSEVLTFVNNRIYMSKLVVNWSNHRVFNLRCIQSNLMPRALRVRSPDSSERSKRAARVAERTFLRQRVYNCSVRLLQIRRDIQQLDGHL</sequence>
<dbReference type="AlphaFoldDB" id="A0A8S9YE68"/>
<dbReference type="Proteomes" id="UP000822476">
    <property type="component" value="Unassembled WGS sequence"/>
</dbReference>
<evidence type="ECO:0000313" key="1">
    <source>
        <dbReference type="EMBL" id="KAF7234836.1"/>
    </source>
</evidence>
<gene>
    <name evidence="1" type="ORF">EG68_11711</name>
</gene>
<organism evidence="1 2">
    <name type="scientific">Paragonimus skrjabini miyazakii</name>
    <dbReference type="NCBI Taxonomy" id="59628"/>
    <lineage>
        <taxon>Eukaryota</taxon>
        <taxon>Metazoa</taxon>
        <taxon>Spiralia</taxon>
        <taxon>Lophotrochozoa</taxon>
        <taxon>Platyhelminthes</taxon>
        <taxon>Trematoda</taxon>
        <taxon>Digenea</taxon>
        <taxon>Plagiorchiida</taxon>
        <taxon>Troglotremata</taxon>
        <taxon>Troglotrematidae</taxon>
        <taxon>Paragonimus</taxon>
    </lineage>
</organism>
<protein>
    <submittedName>
        <fullName evidence="1">Uncharacterized protein</fullName>
    </submittedName>
</protein>
<reference evidence="1" key="1">
    <citation type="submission" date="2019-07" db="EMBL/GenBank/DDBJ databases">
        <title>Annotation for the trematode Paragonimus miyazaki's.</title>
        <authorList>
            <person name="Choi Y.-J."/>
        </authorList>
    </citation>
    <scope>NUCLEOTIDE SEQUENCE</scope>
    <source>
        <strain evidence="1">Japan</strain>
    </source>
</reference>
<comment type="caution">
    <text evidence="1">The sequence shown here is derived from an EMBL/GenBank/DDBJ whole genome shotgun (WGS) entry which is preliminary data.</text>
</comment>
<evidence type="ECO:0000313" key="2">
    <source>
        <dbReference type="Proteomes" id="UP000822476"/>
    </source>
</evidence>
<keyword evidence="2" id="KW-1185">Reference proteome</keyword>
<accession>A0A8S9YE68</accession>
<name>A0A8S9YE68_9TREM</name>